<keyword evidence="4 10" id="KW-1133">Transmembrane helix</keyword>
<dbReference type="SUPFAM" id="SSF57701">
    <property type="entry name" value="Zn2/Cys6 DNA-binding domain"/>
    <property type="match status" value="1"/>
</dbReference>
<feature type="transmembrane region" description="Helical" evidence="10">
    <location>
        <begin position="629"/>
        <end position="649"/>
    </location>
</feature>
<feature type="transmembrane region" description="Helical" evidence="10">
    <location>
        <begin position="576"/>
        <end position="594"/>
    </location>
</feature>
<feature type="transmembrane region" description="Helical" evidence="10">
    <location>
        <begin position="656"/>
        <end position="678"/>
    </location>
</feature>
<evidence type="ECO:0000256" key="9">
    <source>
        <dbReference type="ARBA" id="ARBA00023242"/>
    </source>
</evidence>
<sequence>MSGRNAPRSKNGCSTCRRRKVKCGEEQPVCRRCLNLRLTCEWGVPVKRGKPSALVRHLQPAQPVAAAAAAAAAWPPTPSDGQAPAPDFTPASPDVIFPAGWPFPPYEYAAHQQPSPLYRSLSGTDFTCSNSLVLSEHDQKYFRYFPSSSVVFYYMKNWQWSSFFYLYQGPAATSKVIMRMILALSASDMHRNGLAFRSPGRPTAEDHGRYHYGMAVKEFRQLLETPKQQISFAELEMIFATMFLMIAYEWQFGHCVRHLHLHLQGVRSLLETHPELFHVRDVNEVLLAMESDQPNDSVSRASFISDQFLLWMLYIDVNRRSIGTKDSLYDYVLNSDNPALHPDHLYRCARLWSRCFWGKQYPDQEVCDDMENYRGLEFLHVGYTLWHKLWKCLDPTDTPYSGDTLFKEMMTVRDKYSDLLLTAKFASPNSTRRTINTIYMAVSNFYAQILFHRRLFTPLAPLTALHRQALTNILENAHKQYTSDPRLLRRLHWPLLMAIVETDDPAIDIAISPPDSLVKHLTASAHGTMSIQAAWESCSKTDTLFILVCSVFCWLIIPAVGLAYSGYSTRHNSLASFYPGLLAVAVCTIQWWMLGYSLAYGEGNGFFGGFSKIFHIGVLADPVGSIPEILFSEFQLIFCATVCAIAIGGACERGRLLPLIPFIFLWCTFIYAPLAHMVWSDNGFLANLGTLDFAGGTPVHICSGATATAMSVYLSYPLFRSRRSQARTPQHLNLHRPHNTMCQLLALIIIWNAWLAFDAGTTLALNFKSVMAACVTNLCASSGALTWASLTYWETGKWSLDSTFLGAIAGLVLITPSAGFVDMSTAMGFGILGAVCGYQALKIKVTKRAKLYRWVDNGDTFATHCLGGFLGTIVTGLFAKREVAAYDGVTDIVGGCVFDGNWRQLGIQIVEALIGFVWSFGGSYILYALVDCVPGFEVLATDEDVIAGMDKSQMNESLHEAQWAGEEDYHPFEGIRL</sequence>
<dbReference type="OrthoDB" id="534912at2759"/>
<dbReference type="GO" id="GO:0003677">
    <property type="term" value="F:DNA binding"/>
    <property type="evidence" value="ECO:0007669"/>
    <property type="project" value="UniProtKB-KW"/>
</dbReference>
<evidence type="ECO:0000256" key="5">
    <source>
        <dbReference type="ARBA" id="ARBA00023015"/>
    </source>
</evidence>
<dbReference type="SUPFAM" id="SSF111352">
    <property type="entry name" value="Ammonium transporter"/>
    <property type="match status" value="1"/>
</dbReference>
<organism evidence="12 13">
    <name type="scientific">Aspergillus ellipticus CBS 707.79</name>
    <dbReference type="NCBI Taxonomy" id="1448320"/>
    <lineage>
        <taxon>Eukaryota</taxon>
        <taxon>Fungi</taxon>
        <taxon>Dikarya</taxon>
        <taxon>Ascomycota</taxon>
        <taxon>Pezizomycotina</taxon>
        <taxon>Eurotiomycetes</taxon>
        <taxon>Eurotiomycetidae</taxon>
        <taxon>Eurotiales</taxon>
        <taxon>Aspergillaceae</taxon>
        <taxon>Aspergillus</taxon>
        <taxon>Aspergillus subgen. Circumdati</taxon>
    </lineage>
</organism>
<dbReference type="SMART" id="SM00066">
    <property type="entry name" value="GAL4"/>
    <property type="match status" value="1"/>
</dbReference>
<feature type="transmembrane region" description="Helical" evidence="10">
    <location>
        <begin position="769"/>
        <end position="790"/>
    </location>
</feature>
<dbReference type="STRING" id="1448320.A0A319DE78"/>
<name>A0A319DE78_9EURO</name>
<evidence type="ECO:0000256" key="7">
    <source>
        <dbReference type="ARBA" id="ARBA00023136"/>
    </source>
</evidence>
<evidence type="ECO:0000313" key="12">
    <source>
        <dbReference type="EMBL" id="PYH95666.1"/>
    </source>
</evidence>
<proteinExistence type="inferred from homology"/>
<dbReference type="InterPro" id="IPR001138">
    <property type="entry name" value="Zn2Cys6_DnaBD"/>
</dbReference>
<dbReference type="PROSITE" id="PS50048">
    <property type="entry name" value="ZN2_CY6_FUNGAL_2"/>
    <property type="match status" value="1"/>
</dbReference>
<feature type="transmembrane region" description="Helical" evidence="10">
    <location>
        <begin position="740"/>
        <end position="757"/>
    </location>
</feature>
<dbReference type="Pfam" id="PF00909">
    <property type="entry name" value="Ammonium_transp"/>
    <property type="match status" value="1"/>
</dbReference>
<dbReference type="PANTHER" id="PTHR43029:SF9">
    <property type="entry name" value="SIMILAR TO AMMONIUM PERMEASE, BUT NOT NORMALLY ACTIVE (EUROFUNG)"/>
    <property type="match status" value="1"/>
</dbReference>
<dbReference type="Gene3D" id="1.10.3430.10">
    <property type="entry name" value="Ammonium transporter AmtB like domains"/>
    <property type="match status" value="1"/>
</dbReference>
<feature type="transmembrane region" description="Helical" evidence="10">
    <location>
        <begin position="698"/>
        <end position="719"/>
    </location>
</feature>
<reference evidence="12 13" key="1">
    <citation type="submission" date="2018-02" db="EMBL/GenBank/DDBJ databases">
        <title>The genomes of Aspergillus section Nigri reveals drivers in fungal speciation.</title>
        <authorList>
            <consortium name="DOE Joint Genome Institute"/>
            <person name="Vesth T.C."/>
            <person name="Nybo J."/>
            <person name="Theobald S."/>
            <person name="Brandl J."/>
            <person name="Frisvad J.C."/>
            <person name="Nielsen K.F."/>
            <person name="Lyhne E.K."/>
            <person name="Kogle M.E."/>
            <person name="Kuo A."/>
            <person name="Riley R."/>
            <person name="Clum A."/>
            <person name="Nolan M."/>
            <person name="Lipzen A."/>
            <person name="Salamov A."/>
            <person name="Henrissat B."/>
            <person name="Wiebenga A."/>
            <person name="De vries R.P."/>
            <person name="Grigoriev I.V."/>
            <person name="Mortensen U.H."/>
            <person name="Andersen M.R."/>
            <person name="Baker S.E."/>
        </authorList>
    </citation>
    <scope>NUCLEOTIDE SEQUENCE [LARGE SCALE GENOMIC DNA]</scope>
    <source>
        <strain evidence="12 13">CBS 707.79</strain>
    </source>
</reference>
<dbReference type="PANTHER" id="PTHR43029">
    <property type="entry name" value="AMMONIUM TRANSPORTER MEP2"/>
    <property type="match status" value="1"/>
</dbReference>
<dbReference type="GO" id="GO:0008519">
    <property type="term" value="F:ammonium channel activity"/>
    <property type="evidence" value="ECO:0007669"/>
    <property type="project" value="InterPro"/>
</dbReference>
<keyword evidence="5" id="KW-0805">Transcription regulation</keyword>
<dbReference type="Pfam" id="PF11951">
    <property type="entry name" value="Fungal_trans_2"/>
    <property type="match status" value="1"/>
</dbReference>
<keyword evidence="3 10" id="KW-0812">Transmembrane</keyword>
<keyword evidence="7 10" id="KW-0472">Membrane</keyword>
<evidence type="ECO:0000259" key="11">
    <source>
        <dbReference type="PROSITE" id="PS50048"/>
    </source>
</evidence>
<gene>
    <name evidence="12" type="ORF">BO71DRAFT_350765</name>
</gene>
<evidence type="ECO:0000256" key="6">
    <source>
        <dbReference type="ARBA" id="ARBA00023125"/>
    </source>
</evidence>
<dbReference type="Pfam" id="PF00172">
    <property type="entry name" value="Zn_clus"/>
    <property type="match status" value="1"/>
</dbReference>
<dbReference type="Proteomes" id="UP000247810">
    <property type="component" value="Unassembled WGS sequence"/>
</dbReference>
<dbReference type="CDD" id="cd00067">
    <property type="entry name" value="GAL4"/>
    <property type="match status" value="1"/>
</dbReference>
<feature type="transmembrane region" description="Helical" evidence="10">
    <location>
        <begin position="826"/>
        <end position="843"/>
    </location>
</feature>
<evidence type="ECO:0000313" key="13">
    <source>
        <dbReference type="Proteomes" id="UP000247810"/>
    </source>
</evidence>
<evidence type="ECO:0000256" key="8">
    <source>
        <dbReference type="ARBA" id="ARBA00023163"/>
    </source>
</evidence>
<dbReference type="AlphaFoldDB" id="A0A319DE78"/>
<protein>
    <submittedName>
        <fullName evidence="12">Rh-like protein/ammonium transporter</fullName>
    </submittedName>
</protein>
<dbReference type="GO" id="GO:0008270">
    <property type="term" value="F:zinc ion binding"/>
    <property type="evidence" value="ECO:0007669"/>
    <property type="project" value="InterPro"/>
</dbReference>
<dbReference type="GO" id="GO:0009893">
    <property type="term" value="P:positive regulation of metabolic process"/>
    <property type="evidence" value="ECO:0007669"/>
    <property type="project" value="UniProtKB-ARBA"/>
</dbReference>
<dbReference type="GO" id="GO:0000981">
    <property type="term" value="F:DNA-binding transcription factor activity, RNA polymerase II-specific"/>
    <property type="evidence" value="ECO:0007669"/>
    <property type="project" value="InterPro"/>
</dbReference>
<evidence type="ECO:0000256" key="1">
    <source>
        <dbReference type="ARBA" id="ARBA00004141"/>
    </source>
</evidence>
<accession>A0A319DE78</accession>
<evidence type="ECO:0000256" key="3">
    <source>
        <dbReference type="ARBA" id="ARBA00022692"/>
    </source>
</evidence>
<dbReference type="VEuPathDB" id="FungiDB:BO71DRAFT_350765"/>
<dbReference type="InterPro" id="IPR001905">
    <property type="entry name" value="Ammonium_transpt"/>
</dbReference>
<dbReference type="PROSITE" id="PS00463">
    <property type="entry name" value="ZN2_CY6_FUNGAL_1"/>
    <property type="match status" value="1"/>
</dbReference>
<keyword evidence="8" id="KW-0804">Transcription</keyword>
<evidence type="ECO:0000256" key="4">
    <source>
        <dbReference type="ARBA" id="ARBA00022989"/>
    </source>
</evidence>
<evidence type="ECO:0000256" key="2">
    <source>
        <dbReference type="ARBA" id="ARBA00005887"/>
    </source>
</evidence>
<feature type="transmembrane region" description="Helical" evidence="10">
    <location>
        <begin position="544"/>
        <end position="564"/>
    </location>
</feature>
<feature type="domain" description="Zn(2)-C6 fungal-type" evidence="11">
    <location>
        <begin position="12"/>
        <end position="42"/>
    </location>
</feature>
<keyword evidence="6" id="KW-0238">DNA-binding</keyword>
<keyword evidence="13" id="KW-1185">Reference proteome</keyword>
<dbReference type="GO" id="GO:0005886">
    <property type="term" value="C:plasma membrane"/>
    <property type="evidence" value="ECO:0007669"/>
    <property type="project" value="TreeGrafter"/>
</dbReference>
<dbReference type="Gene3D" id="4.10.240.10">
    <property type="entry name" value="Zn(2)-C6 fungal-type DNA-binding domain"/>
    <property type="match status" value="1"/>
</dbReference>
<comment type="similarity">
    <text evidence="2">Belongs to the ammonia transporter channel (TC 1.A.11.2) family.</text>
</comment>
<dbReference type="InterPro" id="IPR029020">
    <property type="entry name" value="Ammonium/urea_transptr"/>
</dbReference>
<comment type="subcellular location">
    <subcellularLocation>
        <location evidence="1">Membrane</location>
        <topology evidence="1">Multi-pass membrane protein</topology>
    </subcellularLocation>
</comment>
<dbReference type="EMBL" id="KZ825849">
    <property type="protein sequence ID" value="PYH95666.1"/>
    <property type="molecule type" value="Genomic_DNA"/>
</dbReference>
<evidence type="ECO:0000256" key="10">
    <source>
        <dbReference type="SAM" id="Phobius"/>
    </source>
</evidence>
<feature type="transmembrane region" description="Helical" evidence="10">
    <location>
        <begin position="802"/>
        <end position="820"/>
    </location>
</feature>
<dbReference type="InterPro" id="IPR036864">
    <property type="entry name" value="Zn2-C6_fun-type_DNA-bd_sf"/>
</dbReference>
<keyword evidence="9" id="KW-0539">Nucleus</keyword>
<dbReference type="InterPro" id="IPR021858">
    <property type="entry name" value="Fun_TF"/>
</dbReference>
<dbReference type="InterPro" id="IPR024041">
    <property type="entry name" value="NH4_transpt_AmtB-like_dom"/>
</dbReference>